<feature type="non-terminal residue" evidence="1">
    <location>
        <position position="1"/>
    </location>
</feature>
<sequence length="44" mass="5295">NALEHCKNSGIISHKEKYSRGESYYEKHTRDDLYYVQQTKVMFP</sequence>
<dbReference type="EMBL" id="CAJVPP010015596">
    <property type="protein sequence ID" value="CAG8727341.1"/>
    <property type="molecule type" value="Genomic_DNA"/>
</dbReference>
<comment type="caution">
    <text evidence="1">The sequence shown here is derived from an EMBL/GenBank/DDBJ whole genome shotgun (WGS) entry which is preliminary data.</text>
</comment>
<gene>
    <name evidence="1" type="ORF">FMOSSE_LOCUS15437</name>
</gene>
<accession>A0A9N9NEQ6</accession>
<dbReference type="Proteomes" id="UP000789375">
    <property type="component" value="Unassembled WGS sequence"/>
</dbReference>
<protein>
    <submittedName>
        <fullName evidence="1">14211_t:CDS:1</fullName>
    </submittedName>
</protein>
<organism evidence="1 2">
    <name type="scientific">Funneliformis mosseae</name>
    <name type="common">Endomycorrhizal fungus</name>
    <name type="synonym">Glomus mosseae</name>
    <dbReference type="NCBI Taxonomy" id="27381"/>
    <lineage>
        <taxon>Eukaryota</taxon>
        <taxon>Fungi</taxon>
        <taxon>Fungi incertae sedis</taxon>
        <taxon>Mucoromycota</taxon>
        <taxon>Glomeromycotina</taxon>
        <taxon>Glomeromycetes</taxon>
        <taxon>Glomerales</taxon>
        <taxon>Glomeraceae</taxon>
        <taxon>Funneliformis</taxon>
    </lineage>
</organism>
<proteinExistence type="predicted"/>
<evidence type="ECO:0000313" key="2">
    <source>
        <dbReference type="Proteomes" id="UP000789375"/>
    </source>
</evidence>
<name>A0A9N9NEQ6_FUNMO</name>
<keyword evidence="2" id="KW-1185">Reference proteome</keyword>
<dbReference type="AlphaFoldDB" id="A0A9N9NEQ6"/>
<evidence type="ECO:0000313" key="1">
    <source>
        <dbReference type="EMBL" id="CAG8727341.1"/>
    </source>
</evidence>
<reference evidence="1" key="1">
    <citation type="submission" date="2021-06" db="EMBL/GenBank/DDBJ databases">
        <authorList>
            <person name="Kallberg Y."/>
            <person name="Tangrot J."/>
            <person name="Rosling A."/>
        </authorList>
    </citation>
    <scope>NUCLEOTIDE SEQUENCE</scope>
    <source>
        <strain evidence="1">87-6 pot B 2015</strain>
    </source>
</reference>